<dbReference type="Pfam" id="PF07759">
    <property type="entry name" value="DUF1615"/>
    <property type="match status" value="1"/>
</dbReference>
<dbReference type="InterPro" id="IPR011673">
    <property type="entry name" value="DUF1615"/>
</dbReference>
<keyword evidence="2" id="KW-1185">Reference proteome</keyword>
<protein>
    <submittedName>
        <fullName evidence="1">DUF1615 family protein</fullName>
    </submittedName>
</protein>
<accession>A0ABX1QH28</accession>
<dbReference type="EMBL" id="WTVQ01000038">
    <property type="protein sequence ID" value="NMG76711.1"/>
    <property type="molecule type" value="Genomic_DNA"/>
</dbReference>
<name>A0ABX1QH28_9RHOO</name>
<sequence>MHPPPDSSRFMPVASRAGQWLAALGIATLVGCASEVRLPEPPPARPAEVRSKIANLLPASTADRSGWAVDIYAAFAAQGITPNQSNICAVLAVTEQESTFRADPPVANLARIAWEEIDRRAERLGVPKLAARVALQLSSSTGKSYSERIDAVKTERELSEIFEDFIGMVPMGQRLFGGLNPVRTGGAMQVSIAFAEEYAREHTYPYAVAGSIRHEVFTRRGGLYFGIAHLLDYPASYDKQLYRFADFNAGRYASRNAAFQSAVSVASGIPLDLDGDLVRHGDDDETRPGSTELAVRSLGKRLDLDQRAIRGALEQGDSADFERSTLYQRVFDLADRIERRPLPRAVVPRIALKGPKISRKLTTEWFAKRVDERHQRCLAR</sequence>
<dbReference type="Proteomes" id="UP000648984">
    <property type="component" value="Unassembled WGS sequence"/>
</dbReference>
<gene>
    <name evidence="1" type="ORF">GPA25_18285</name>
</gene>
<organism evidence="1 2">
    <name type="scientific">Aromatoleum diolicum</name>
    <dbReference type="NCBI Taxonomy" id="75796"/>
    <lineage>
        <taxon>Bacteria</taxon>
        <taxon>Pseudomonadati</taxon>
        <taxon>Pseudomonadota</taxon>
        <taxon>Betaproteobacteria</taxon>
        <taxon>Rhodocyclales</taxon>
        <taxon>Rhodocyclaceae</taxon>
        <taxon>Aromatoleum</taxon>
    </lineage>
</organism>
<comment type="caution">
    <text evidence="1">The sequence shown here is derived from an EMBL/GenBank/DDBJ whole genome shotgun (WGS) entry which is preliminary data.</text>
</comment>
<evidence type="ECO:0000313" key="1">
    <source>
        <dbReference type="EMBL" id="NMG76711.1"/>
    </source>
</evidence>
<proteinExistence type="predicted"/>
<reference evidence="1 2" key="1">
    <citation type="submission" date="2019-12" db="EMBL/GenBank/DDBJ databases">
        <title>Comparative genomics gives insights into the taxonomy of the Azoarcus-Aromatoleum group and reveals separate origins of nif in the plant-associated Azoarcus and non-plant-associated Aromatoleum sub-groups.</title>
        <authorList>
            <person name="Lafos M."/>
            <person name="Maluk M."/>
            <person name="Batista M."/>
            <person name="Junghare M."/>
            <person name="Carmona M."/>
            <person name="Faoro H."/>
            <person name="Cruz L.M."/>
            <person name="Battistoni F."/>
            <person name="De Souza E."/>
            <person name="Pedrosa F."/>
            <person name="Chen W.-M."/>
            <person name="Poole P.S."/>
            <person name="Dixon R.A."/>
            <person name="James E.K."/>
        </authorList>
    </citation>
    <scope>NUCLEOTIDE SEQUENCE [LARGE SCALE GENOMIC DNA]</scope>
    <source>
        <strain evidence="1 2">22Lin</strain>
    </source>
</reference>
<evidence type="ECO:0000313" key="2">
    <source>
        <dbReference type="Proteomes" id="UP000648984"/>
    </source>
</evidence>